<dbReference type="EMBL" id="QJVD01000006">
    <property type="protein sequence ID" value="PYI68176.1"/>
    <property type="molecule type" value="Genomic_DNA"/>
</dbReference>
<feature type="transmembrane region" description="Helical" evidence="7">
    <location>
        <begin position="166"/>
        <end position="186"/>
    </location>
</feature>
<evidence type="ECO:0000256" key="2">
    <source>
        <dbReference type="ARBA" id="ARBA00007362"/>
    </source>
</evidence>
<feature type="transmembrane region" description="Helical" evidence="7">
    <location>
        <begin position="283"/>
        <end position="299"/>
    </location>
</feature>
<keyword evidence="6 7" id="KW-0472">Membrane</keyword>
<evidence type="ECO:0000256" key="6">
    <source>
        <dbReference type="ARBA" id="ARBA00023136"/>
    </source>
</evidence>
<keyword evidence="5 7" id="KW-1133">Transmembrane helix</keyword>
<evidence type="ECO:0000259" key="8">
    <source>
        <dbReference type="Pfam" id="PF00892"/>
    </source>
</evidence>
<keyword evidence="10" id="KW-1185">Reference proteome</keyword>
<gene>
    <name evidence="9" type="ORF">CVV68_07570</name>
</gene>
<dbReference type="PANTHER" id="PTHR42920:SF5">
    <property type="entry name" value="EAMA DOMAIN-CONTAINING PROTEIN"/>
    <property type="match status" value="1"/>
</dbReference>
<feature type="domain" description="EamA" evidence="8">
    <location>
        <begin position="163"/>
        <end position="297"/>
    </location>
</feature>
<dbReference type="InterPro" id="IPR037185">
    <property type="entry name" value="EmrE-like"/>
</dbReference>
<feature type="domain" description="EamA" evidence="8">
    <location>
        <begin position="25"/>
        <end position="153"/>
    </location>
</feature>
<feature type="transmembrane region" description="Helical" evidence="7">
    <location>
        <begin position="228"/>
        <end position="248"/>
    </location>
</feature>
<proteinExistence type="inferred from homology"/>
<dbReference type="PANTHER" id="PTHR42920">
    <property type="entry name" value="OS03G0707200 PROTEIN-RELATED"/>
    <property type="match status" value="1"/>
</dbReference>
<feature type="transmembrane region" description="Helical" evidence="7">
    <location>
        <begin position="198"/>
        <end position="222"/>
    </location>
</feature>
<comment type="similarity">
    <text evidence="2">Belongs to the EamA transporter family.</text>
</comment>
<evidence type="ECO:0000256" key="3">
    <source>
        <dbReference type="ARBA" id="ARBA00022475"/>
    </source>
</evidence>
<comment type="subcellular location">
    <subcellularLocation>
        <location evidence="1">Cell membrane</location>
        <topology evidence="1">Multi-pass membrane protein</topology>
    </subcellularLocation>
</comment>
<sequence>MCFSIQDGRVNNLWSRFGRVFGIDVALLAVAVVWGASYLVAKDLTLAASVPAVLGWRFLVASLALGALWAWRVRRRPGRAELGTGALLGLTQAAVLFLETYGVAQTRAANAGLIISLTVVFTPLLDSVATRRWLPPGFFVAAVVGVVGVALLVSGDGFRTPNPGDLLMLAAAAVRAFHVTLLGALTRNKPYSSVTVTLIQSVVCAVAGIALDPTGMVAAAFAFGPSGWLGVLFLGLAASVFAFVVQLWAVRRTSASRASLLMGTEPVWAVLAGVLLAGETLGWLGALGAALIVGGCYAGQRIESRFRQAPPAPELGADGGLKRIGTEIHV</sequence>
<dbReference type="AlphaFoldDB" id="A0A2V5LZS9"/>
<dbReference type="GO" id="GO:0005886">
    <property type="term" value="C:plasma membrane"/>
    <property type="evidence" value="ECO:0007669"/>
    <property type="project" value="UniProtKB-SubCell"/>
</dbReference>
<comment type="caution">
    <text evidence="9">The sequence shown here is derived from an EMBL/GenBank/DDBJ whole genome shotgun (WGS) entry which is preliminary data.</text>
</comment>
<dbReference type="SUPFAM" id="SSF103481">
    <property type="entry name" value="Multidrug resistance efflux transporter EmrE"/>
    <property type="match status" value="2"/>
</dbReference>
<feature type="transmembrane region" description="Helical" evidence="7">
    <location>
        <begin position="53"/>
        <end position="71"/>
    </location>
</feature>
<feature type="transmembrane region" description="Helical" evidence="7">
    <location>
        <begin position="108"/>
        <end position="125"/>
    </location>
</feature>
<evidence type="ECO:0000256" key="7">
    <source>
        <dbReference type="SAM" id="Phobius"/>
    </source>
</evidence>
<dbReference type="OrthoDB" id="4833087at2"/>
<feature type="transmembrane region" description="Helical" evidence="7">
    <location>
        <begin position="21"/>
        <end position="41"/>
    </location>
</feature>
<dbReference type="InterPro" id="IPR051258">
    <property type="entry name" value="Diverse_Substrate_Transporter"/>
</dbReference>
<dbReference type="Pfam" id="PF00892">
    <property type="entry name" value="EamA"/>
    <property type="match status" value="2"/>
</dbReference>
<evidence type="ECO:0000256" key="5">
    <source>
        <dbReference type="ARBA" id="ARBA00022989"/>
    </source>
</evidence>
<dbReference type="InterPro" id="IPR000620">
    <property type="entry name" value="EamA_dom"/>
</dbReference>
<feature type="transmembrane region" description="Helical" evidence="7">
    <location>
        <begin position="260"/>
        <end position="277"/>
    </location>
</feature>
<keyword evidence="4 7" id="KW-0812">Transmembrane</keyword>
<feature type="transmembrane region" description="Helical" evidence="7">
    <location>
        <begin position="137"/>
        <end position="154"/>
    </location>
</feature>
<feature type="transmembrane region" description="Helical" evidence="7">
    <location>
        <begin position="83"/>
        <end position="102"/>
    </location>
</feature>
<dbReference type="Gene3D" id="1.10.3730.20">
    <property type="match status" value="1"/>
</dbReference>
<name>A0A2V5LZS9_9MICC</name>
<evidence type="ECO:0000313" key="10">
    <source>
        <dbReference type="Proteomes" id="UP000247832"/>
    </source>
</evidence>
<accession>A0A2V5LZS9</accession>
<evidence type="ECO:0000256" key="1">
    <source>
        <dbReference type="ARBA" id="ARBA00004651"/>
    </source>
</evidence>
<reference evidence="9 10" key="1">
    <citation type="submission" date="2018-05" db="EMBL/GenBank/DDBJ databases">
        <title>Genetic diversity of glacier-inhabiting Cryobacterium bacteria in China and description of Cryobacterium mengkeensis sp. nov. and Arthrobacter glacialis sp. nov.</title>
        <authorList>
            <person name="Liu Q."/>
            <person name="Xin Y.-H."/>
        </authorList>
    </citation>
    <scope>NUCLEOTIDE SEQUENCE [LARGE SCALE GENOMIC DNA]</scope>
    <source>
        <strain evidence="9 10">LI2</strain>
    </source>
</reference>
<keyword evidence="3" id="KW-1003">Cell membrane</keyword>
<organism evidence="9 10">
    <name type="scientific">Arthrobacter livingstonensis</name>
    <dbReference type="NCBI Taxonomy" id="670078"/>
    <lineage>
        <taxon>Bacteria</taxon>
        <taxon>Bacillati</taxon>
        <taxon>Actinomycetota</taxon>
        <taxon>Actinomycetes</taxon>
        <taxon>Micrococcales</taxon>
        <taxon>Micrococcaceae</taxon>
        <taxon>Arthrobacter</taxon>
    </lineage>
</organism>
<dbReference type="Proteomes" id="UP000247832">
    <property type="component" value="Unassembled WGS sequence"/>
</dbReference>
<protein>
    <submittedName>
        <fullName evidence="9">EamA family transporter</fullName>
    </submittedName>
</protein>
<evidence type="ECO:0000313" key="9">
    <source>
        <dbReference type="EMBL" id="PYI68176.1"/>
    </source>
</evidence>
<evidence type="ECO:0000256" key="4">
    <source>
        <dbReference type="ARBA" id="ARBA00022692"/>
    </source>
</evidence>